<gene>
    <name evidence="2" type="ORF">GCM10007940_00460</name>
</gene>
<dbReference type="InterPro" id="IPR001279">
    <property type="entry name" value="Metallo-B-lactamas"/>
</dbReference>
<dbReference type="Proteomes" id="UP001156666">
    <property type="component" value="Unassembled WGS sequence"/>
</dbReference>
<dbReference type="InterPro" id="IPR036866">
    <property type="entry name" value="RibonucZ/Hydroxyglut_hydro"/>
</dbReference>
<dbReference type="GO" id="GO:0005737">
    <property type="term" value="C:cytoplasm"/>
    <property type="evidence" value="ECO:0007669"/>
    <property type="project" value="TreeGrafter"/>
</dbReference>
<dbReference type="SUPFAM" id="SSF56281">
    <property type="entry name" value="Metallo-hydrolase/oxidoreductase"/>
    <property type="match status" value="1"/>
</dbReference>
<proteinExistence type="predicted"/>
<evidence type="ECO:0000313" key="2">
    <source>
        <dbReference type="EMBL" id="GLR15431.1"/>
    </source>
</evidence>
<reference evidence="2" key="2">
    <citation type="submission" date="2023-01" db="EMBL/GenBank/DDBJ databases">
        <title>Draft genome sequence of Portibacter lacus strain NBRC 108769.</title>
        <authorList>
            <person name="Sun Q."/>
            <person name="Mori K."/>
        </authorList>
    </citation>
    <scope>NUCLEOTIDE SEQUENCE</scope>
    <source>
        <strain evidence="2">NBRC 108769</strain>
    </source>
</reference>
<dbReference type="AlphaFoldDB" id="A0AA37WBA7"/>
<evidence type="ECO:0000313" key="3">
    <source>
        <dbReference type="Proteomes" id="UP001156666"/>
    </source>
</evidence>
<keyword evidence="3" id="KW-1185">Reference proteome</keyword>
<dbReference type="PANTHER" id="PTHR15032:SF4">
    <property type="entry name" value="N-ACYL-PHOSPHATIDYLETHANOLAMINE-HYDROLYZING PHOSPHOLIPASE D"/>
    <property type="match status" value="1"/>
</dbReference>
<comment type="caution">
    <text evidence="2">The sequence shown here is derived from an EMBL/GenBank/DDBJ whole genome shotgun (WGS) entry which is preliminary data.</text>
</comment>
<dbReference type="Pfam" id="PF12706">
    <property type="entry name" value="Lactamase_B_2"/>
    <property type="match status" value="1"/>
</dbReference>
<reference evidence="2" key="1">
    <citation type="journal article" date="2014" name="Int. J. Syst. Evol. Microbiol.">
        <title>Complete genome sequence of Corynebacterium casei LMG S-19264T (=DSM 44701T), isolated from a smear-ripened cheese.</title>
        <authorList>
            <consortium name="US DOE Joint Genome Institute (JGI-PGF)"/>
            <person name="Walter F."/>
            <person name="Albersmeier A."/>
            <person name="Kalinowski J."/>
            <person name="Ruckert C."/>
        </authorList>
    </citation>
    <scope>NUCLEOTIDE SEQUENCE</scope>
    <source>
        <strain evidence="2">NBRC 108769</strain>
    </source>
</reference>
<dbReference type="PANTHER" id="PTHR15032">
    <property type="entry name" value="N-ACYL-PHOSPHATIDYLETHANOLAMINE-HYDROLYZING PHOSPHOLIPASE D"/>
    <property type="match status" value="1"/>
</dbReference>
<name>A0AA37WBA7_9BACT</name>
<dbReference type="Gene3D" id="3.60.15.10">
    <property type="entry name" value="Ribonuclease Z/Hydroxyacylglutathione hydrolase-like"/>
    <property type="match status" value="1"/>
</dbReference>
<feature type="domain" description="Metallo-beta-lactamase" evidence="1">
    <location>
        <begin position="106"/>
        <end position="300"/>
    </location>
</feature>
<protein>
    <submittedName>
        <fullName evidence="2">Membrane protein</fullName>
    </submittedName>
</protein>
<dbReference type="RefSeq" id="WP_235292324.1">
    <property type="nucleotide sequence ID" value="NZ_BSOH01000001.1"/>
</dbReference>
<sequence>MSNLLIIILVLVVVIAVSCATLNVPTYQGEKTDHFDGKKFHDPDGRGLGDFGKLMKYNRQNKKAKWEFQETSDFSLEQIDNFTTEGKVRYFHINHATVLMQMDGMNILTDPVYSKRASPISWAGPKRFRDPGIPFDKLPKIDAVLISHDHYDHLDISTLKKLRDRDNPTILAGLGLKGFLRKFKLENVVELDWNEETEINGLTFTFTQAIHWSNRAFSPRKTLWGGYVIKGSSSIFFAGDTAYGPHFTDIKEKYGPFDLALIPVGAYTPRFFMLQVHMDPQQAFQTHMDVDAKESYAIHWGTFQLTHEGMYDPVDELTVACDSAGVDNFYFDRLAGGARITGEVKE</sequence>
<organism evidence="2 3">
    <name type="scientific">Portibacter lacus</name>
    <dbReference type="NCBI Taxonomy" id="1099794"/>
    <lineage>
        <taxon>Bacteria</taxon>
        <taxon>Pseudomonadati</taxon>
        <taxon>Bacteroidota</taxon>
        <taxon>Saprospiria</taxon>
        <taxon>Saprospirales</taxon>
        <taxon>Haliscomenobacteraceae</taxon>
        <taxon>Portibacter</taxon>
    </lineage>
</organism>
<evidence type="ECO:0000259" key="1">
    <source>
        <dbReference type="Pfam" id="PF12706"/>
    </source>
</evidence>
<accession>A0AA37WBA7</accession>
<dbReference type="EMBL" id="BSOH01000001">
    <property type="protein sequence ID" value="GLR15431.1"/>
    <property type="molecule type" value="Genomic_DNA"/>
</dbReference>